<keyword evidence="2" id="KW-1185">Reference proteome</keyword>
<accession>A0ABR4ASS1</accession>
<organism evidence="1 2">
    <name type="scientific">Stereocaulon virgatum</name>
    <dbReference type="NCBI Taxonomy" id="373712"/>
    <lineage>
        <taxon>Eukaryota</taxon>
        <taxon>Fungi</taxon>
        <taxon>Dikarya</taxon>
        <taxon>Ascomycota</taxon>
        <taxon>Pezizomycotina</taxon>
        <taxon>Lecanoromycetes</taxon>
        <taxon>OSLEUM clade</taxon>
        <taxon>Lecanoromycetidae</taxon>
        <taxon>Lecanorales</taxon>
        <taxon>Lecanorineae</taxon>
        <taxon>Stereocaulaceae</taxon>
        <taxon>Stereocaulon</taxon>
    </lineage>
</organism>
<protein>
    <submittedName>
        <fullName evidence="1">Uncharacterized protein</fullName>
    </submittedName>
</protein>
<comment type="caution">
    <text evidence="1">The sequence shown here is derived from an EMBL/GenBank/DDBJ whole genome shotgun (WGS) entry which is preliminary data.</text>
</comment>
<proteinExistence type="predicted"/>
<dbReference type="EMBL" id="JBEFKJ010000001">
    <property type="protein sequence ID" value="KAL2048505.1"/>
    <property type="molecule type" value="Genomic_DNA"/>
</dbReference>
<gene>
    <name evidence="1" type="ORF">N7G274_000417</name>
</gene>
<sequence length="398" mass="44705">MLRVFFHAVFEQDVFEADDHIKKELQTETIQTDLCSLAKIMDIPADSSEVRSAYTIYLNGSTQRSTCIIVPFCYVLLSVSGALLSNISFNSRYPLMATSTRFGFGQPPLRLHIGRILSTNHVFRSYSTSYGITCTPTLTSSFVFSEYSAYFAQLGSTVGFKAALPIVSPSRSISFAPYCCSQARQLSQLPRSAGPTRHRTALALEPYLDSGVCRIQDGNYTAKVLVNGISRRLPQTVSTVAKLTPIQRKAQERWQRSKDRIRSTFLQKDFDPNRFLRIFDNCLLLRLLCKHVTVDWVTSLPNQYGHSGNTSLRRDERGNKRVLIQLIKPSAVRYWAESTMQKILETLLIEMVNALFLLYACHCPSCLATGQELSKAKLLAAFAEKANIYLTGLTRCGD</sequence>
<evidence type="ECO:0000313" key="2">
    <source>
        <dbReference type="Proteomes" id="UP001590950"/>
    </source>
</evidence>
<evidence type="ECO:0000313" key="1">
    <source>
        <dbReference type="EMBL" id="KAL2048505.1"/>
    </source>
</evidence>
<reference evidence="1 2" key="1">
    <citation type="submission" date="2024-09" db="EMBL/GenBank/DDBJ databases">
        <title>Rethinking Asexuality: The Enigmatic Case of Functional Sexual Genes in Lepraria (Stereocaulaceae).</title>
        <authorList>
            <person name="Doellman M."/>
            <person name="Sun Y."/>
            <person name="Barcenas-Pena A."/>
            <person name="Lumbsch H.T."/>
            <person name="Grewe F."/>
        </authorList>
    </citation>
    <scope>NUCLEOTIDE SEQUENCE [LARGE SCALE GENOMIC DNA]</scope>
    <source>
        <strain evidence="1 2">Mercado 3170</strain>
    </source>
</reference>
<dbReference type="Proteomes" id="UP001590950">
    <property type="component" value="Unassembled WGS sequence"/>
</dbReference>
<name>A0ABR4ASS1_9LECA</name>